<dbReference type="InterPro" id="IPR036322">
    <property type="entry name" value="WD40_repeat_dom_sf"/>
</dbReference>
<evidence type="ECO:0000256" key="4">
    <source>
        <dbReference type="ARBA" id="ARBA00023242"/>
    </source>
</evidence>
<feature type="compositionally biased region" description="Basic and acidic residues" evidence="6">
    <location>
        <begin position="817"/>
        <end position="832"/>
    </location>
</feature>
<evidence type="ECO:0000313" key="8">
    <source>
        <dbReference type="Proteomes" id="UP001626550"/>
    </source>
</evidence>
<feature type="repeat" description="WD" evidence="5">
    <location>
        <begin position="75"/>
        <end position="109"/>
    </location>
</feature>
<dbReference type="AlphaFoldDB" id="A0ABD2QHR2"/>
<comment type="caution">
    <text evidence="7">The sequence shown here is derived from an EMBL/GenBank/DDBJ whole genome shotgun (WGS) entry which is preliminary data.</text>
</comment>
<dbReference type="SUPFAM" id="SSF50978">
    <property type="entry name" value="WD40 repeat-like"/>
    <property type="match status" value="1"/>
</dbReference>
<feature type="compositionally biased region" description="Polar residues" evidence="6">
    <location>
        <begin position="969"/>
        <end position="981"/>
    </location>
</feature>
<keyword evidence="2 5" id="KW-0853">WD repeat</keyword>
<dbReference type="InterPro" id="IPR001680">
    <property type="entry name" value="WD40_rpt"/>
</dbReference>
<dbReference type="InterPro" id="IPR019775">
    <property type="entry name" value="WD40_repeat_CS"/>
</dbReference>
<feature type="compositionally biased region" description="Low complexity" evidence="6">
    <location>
        <begin position="605"/>
        <end position="624"/>
    </location>
</feature>
<evidence type="ECO:0000313" key="7">
    <source>
        <dbReference type="EMBL" id="KAL3319098.1"/>
    </source>
</evidence>
<dbReference type="PROSITE" id="PS50082">
    <property type="entry name" value="WD_REPEATS_2"/>
    <property type="match status" value="1"/>
</dbReference>
<feature type="compositionally biased region" description="Basic residues" evidence="6">
    <location>
        <begin position="583"/>
        <end position="595"/>
    </location>
</feature>
<keyword evidence="3" id="KW-0677">Repeat</keyword>
<name>A0ABD2QHR2_9PLAT</name>
<dbReference type="InterPro" id="IPR015943">
    <property type="entry name" value="WD40/YVTN_repeat-like_dom_sf"/>
</dbReference>
<evidence type="ECO:0000256" key="3">
    <source>
        <dbReference type="ARBA" id="ARBA00022737"/>
    </source>
</evidence>
<evidence type="ECO:0000256" key="5">
    <source>
        <dbReference type="PROSITE-ProRule" id="PRU00221"/>
    </source>
</evidence>
<evidence type="ECO:0000256" key="1">
    <source>
        <dbReference type="ARBA" id="ARBA00004604"/>
    </source>
</evidence>
<feature type="compositionally biased region" description="Basic and acidic residues" evidence="6">
    <location>
        <begin position="892"/>
        <end position="908"/>
    </location>
</feature>
<protein>
    <submittedName>
        <fullName evidence="7">SnoRNA-binding rRNA-processing protein</fullName>
    </submittedName>
</protein>
<organism evidence="7 8">
    <name type="scientific">Cichlidogyrus casuarinus</name>
    <dbReference type="NCBI Taxonomy" id="1844966"/>
    <lineage>
        <taxon>Eukaryota</taxon>
        <taxon>Metazoa</taxon>
        <taxon>Spiralia</taxon>
        <taxon>Lophotrochozoa</taxon>
        <taxon>Platyhelminthes</taxon>
        <taxon>Monogenea</taxon>
        <taxon>Monopisthocotylea</taxon>
        <taxon>Dactylogyridea</taxon>
        <taxon>Ancyrocephalidae</taxon>
        <taxon>Cichlidogyrus</taxon>
    </lineage>
</organism>
<evidence type="ECO:0000256" key="2">
    <source>
        <dbReference type="ARBA" id="ARBA00022574"/>
    </source>
</evidence>
<feature type="region of interest" description="Disordered" evidence="6">
    <location>
        <begin position="579"/>
        <end position="1018"/>
    </location>
</feature>
<gene>
    <name evidence="7" type="primary">UTP15</name>
    <name evidence="7" type="ORF">Ciccas_002247</name>
</gene>
<dbReference type="PANTHER" id="PTHR19924">
    <property type="entry name" value="UTP15 U3 SMALL NUCLEOLAR RNA-ASSOCIATED PROTEIN 15 FAMILY MEMBER"/>
    <property type="match status" value="1"/>
</dbReference>
<reference evidence="7 8" key="1">
    <citation type="submission" date="2024-11" db="EMBL/GenBank/DDBJ databases">
        <title>Adaptive evolution of stress response genes in parasites aligns with host niche diversity.</title>
        <authorList>
            <person name="Hahn C."/>
            <person name="Resl P."/>
        </authorList>
    </citation>
    <scope>NUCLEOTIDE SEQUENCE [LARGE SCALE GENOMIC DNA]</scope>
    <source>
        <strain evidence="7">EGGRZ-B1_66</strain>
        <tissue evidence="7">Body</tissue>
    </source>
</reference>
<sequence length="1018" mass="113407">MYRASSMELYRKVPGFTNKITSLALRHDAKLLAGGDETGFLRVCTTDKMTAHLRRLTAHKGFANLLLLFHFLSYVTKCQFSLDGFKLFSLGSDSLIKLWDISMNEELNRFKVGKCEEPSYAFTTARQNPNLIFAGNHDGVIFTFDIRSVKVQKIKTSSPVIALAINEDDSLLVAASGYNINAWDVSQQSQALFLQESYDYKVEGARRHLKYITDLAVVSHPNSQEGEVILSSGLDKLVRVTKLSDFSDLHQFKTFNSALAVSATKDCSRIVAGCLNGSLHIWSLPEIALVSNEPESTLTVERLKAEVQEKDNLEKVDDMGQPGGVDPKLLQLAQEFSGPGLKTLLNRDEDAMASTSEWMQKPMVGSRKGPKDWGHVGQVAPIIHQDTEISRLHVDEEYSRLKLTKVDVLLKKFRHADALFESLRVNWKKPSRAKKRELMKKGKTIVIKHRAVPDNLVAVSTIRELHRRGTLSAAVAGRTDDEKERFFRFISDNFWRPVCQAPCMLLLKTILTVYKPTELASLQGFKRMHNFLRTETSNLKILDSIVVHTINDSETFELVKNNFVESNKVEDECIKPEISNSLNKRRPRSKKKKNTKQQVDKDVYSPSSAKENSSPSEAIVASASSRKRKRETSSSSKVDQVTSPSPSKIKKMAISPKMKTMESHPSEQTCEQDSQAIPSDLDRVTSPKKNHEEDSQAYSSNKKKAISNDIVGSPTRKKKAVEIPLKSPSSGKKHKQDSQDTSQAKRSASNERVRSPPAKKSAIEIPEQNHEEDPQDTSRATPSKNKKAVSNELSGSPTLKKKAVEIPLKSPSSGKKHKEDSQAKRSASHELVRSPSPKKNATEIPKQNHEKDSQDTSRATPSKKKNELVGSPTLKNKAAEIPLKTPTSGKKHKEDSQTKKSASNERVRSPSPKKNAIEISEKDSQETSASNELLFSQSPKKRTQQSGFESPTVKSKKTAPADEDVASPCQKNKITVSQSPSFGKKSRVNEPPAITPRKSLRISKLAMTPDTSRKKSNQ</sequence>
<dbReference type="PANTHER" id="PTHR19924:SF26">
    <property type="entry name" value="U3 SMALL NUCLEOLAR RNA-ASSOCIATED PROTEIN 15 HOMOLOG"/>
    <property type="match status" value="1"/>
</dbReference>
<dbReference type="Gene3D" id="2.130.10.10">
    <property type="entry name" value="YVTN repeat-like/Quinoprotein amine dehydrogenase"/>
    <property type="match status" value="1"/>
</dbReference>
<comment type="subcellular location">
    <subcellularLocation>
        <location evidence="1">Nucleus</location>
        <location evidence="1">Nucleolus</location>
    </subcellularLocation>
</comment>
<keyword evidence="4" id="KW-0539">Nucleus</keyword>
<proteinExistence type="predicted"/>
<feature type="compositionally biased region" description="Basic and acidic residues" evidence="6">
    <location>
        <begin position="915"/>
        <end position="925"/>
    </location>
</feature>
<feature type="compositionally biased region" description="Basic and acidic residues" evidence="6">
    <location>
        <begin position="846"/>
        <end position="855"/>
    </location>
</feature>
<dbReference type="SMART" id="SM00320">
    <property type="entry name" value="WD40"/>
    <property type="match status" value="6"/>
</dbReference>
<keyword evidence="8" id="KW-1185">Reference proteome</keyword>
<feature type="compositionally biased region" description="Polar residues" evidence="6">
    <location>
        <begin position="666"/>
        <end position="677"/>
    </location>
</feature>
<evidence type="ECO:0000256" key="6">
    <source>
        <dbReference type="SAM" id="MobiDB-lite"/>
    </source>
</evidence>
<dbReference type="Proteomes" id="UP001626550">
    <property type="component" value="Unassembled WGS sequence"/>
</dbReference>
<dbReference type="GO" id="GO:0005730">
    <property type="term" value="C:nucleolus"/>
    <property type="evidence" value="ECO:0007669"/>
    <property type="project" value="UniProtKB-SubCell"/>
</dbReference>
<feature type="compositionally biased region" description="Basic and acidic residues" evidence="6">
    <location>
        <begin position="680"/>
        <end position="694"/>
    </location>
</feature>
<dbReference type="EMBL" id="JBJKFK010000171">
    <property type="protein sequence ID" value="KAL3319098.1"/>
    <property type="molecule type" value="Genomic_DNA"/>
</dbReference>
<feature type="compositionally biased region" description="Polar residues" evidence="6">
    <location>
        <begin position="926"/>
        <end position="953"/>
    </location>
</feature>
<accession>A0ABD2QHR2</accession>
<dbReference type="PROSITE" id="PS00678">
    <property type="entry name" value="WD_REPEATS_1"/>
    <property type="match status" value="1"/>
</dbReference>